<dbReference type="InterPro" id="IPR052514">
    <property type="entry name" value="SAM-dependent_MTase"/>
</dbReference>
<feature type="domain" description="Methyltransferase FkbM" evidence="1">
    <location>
        <begin position="48"/>
        <end position="232"/>
    </location>
</feature>
<keyword evidence="2" id="KW-0808">Transferase</keyword>
<dbReference type="PANTHER" id="PTHR34203:SF13">
    <property type="entry name" value="EXPRESSED PROTEIN"/>
    <property type="match status" value="1"/>
</dbReference>
<organism evidence="2 3">
    <name type="scientific">Actinomadura viridis</name>
    <dbReference type="NCBI Taxonomy" id="58110"/>
    <lineage>
        <taxon>Bacteria</taxon>
        <taxon>Bacillati</taxon>
        <taxon>Actinomycetota</taxon>
        <taxon>Actinomycetes</taxon>
        <taxon>Streptosporangiales</taxon>
        <taxon>Thermomonosporaceae</taxon>
        <taxon>Actinomadura</taxon>
    </lineage>
</organism>
<evidence type="ECO:0000313" key="2">
    <source>
        <dbReference type="EMBL" id="MBG6086850.1"/>
    </source>
</evidence>
<dbReference type="InterPro" id="IPR006342">
    <property type="entry name" value="FkbM_mtfrase"/>
</dbReference>
<sequence>MQRVELPNGFKVSGLNDFEPPVLYHEMFVKRSYLRHGVTLSPGDVVFDVGANIGMASLFFHTECPAISVHAFEPGSRTFAALRENMAEFKVPVTLHNAAVSDAPGAALFDFYPHCTALSGLHPDPEEATRLTRIYFGNLGFSESDVEELLVDRFTRETEECRVTTVSEVISEWGIGAVGLLKVDVEKSELAVLRGVRAEHWPRIRQVVMEVHDLDGAGKAAVSLLEEQGFRVTVEQEPLLAGTEVYEVFAVRPGAAGGPGGPGEPGEPG</sequence>
<dbReference type="NCBIfam" id="TIGR01444">
    <property type="entry name" value="fkbM_fam"/>
    <property type="match status" value="1"/>
</dbReference>
<dbReference type="SUPFAM" id="SSF53335">
    <property type="entry name" value="S-adenosyl-L-methionine-dependent methyltransferases"/>
    <property type="match status" value="1"/>
</dbReference>
<gene>
    <name evidence="2" type="ORF">IW256_000963</name>
</gene>
<name>A0A931DH73_9ACTN</name>
<dbReference type="RefSeq" id="WP_197009788.1">
    <property type="nucleotide sequence ID" value="NZ_BAABES010000007.1"/>
</dbReference>
<proteinExistence type="predicted"/>
<dbReference type="EMBL" id="JADOUA010000001">
    <property type="protein sequence ID" value="MBG6086850.1"/>
    <property type="molecule type" value="Genomic_DNA"/>
</dbReference>
<dbReference type="GO" id="GO:0008168">
    <property type="term" value="F:methyltransferase activity"/>
    <property type="evidence" value="ECO:0007669"/>
    <property type="project" value="UniProtKB-KW"/>
</dbReference>
<dbReference type="InterPro" id="IPR029063">
    <property type="entry name" value="SAM-dependent_MTases_sf"/>
</dbReference>
<dbReference type="Pfam" id="PF05050">
    <property type="entry name" value="Methyltransf_21"/>
    <property type="match status" value="1"/>
</dbReference>
<evidence type="ECO:0000259" key="1">
    <source>
        <dbReference type="Pfam" id="PF05050"/>
    </source>
</evidence>
<dbReference type="GO" id="GO:0032259">
    <property type="term" value="P:methylation"/>
    <property type="evidence" value="ECO:0007669"/>
    <property type="project" value="UniProtKB-KW"/>
</dbReference>
<keyword evidence="3" id="KW-1185">Reference proteome</keyword>
<protein>
    <submittedName>
        <fullName evidence="2">FkbM family methyltransferase</fullName>
    </submittedName>
</protein>
<reference evidence="2" key="1">
    <citation type="submission" date="2020-11" db="EMBL/GenBank/DDBJ databases">
        <title>Sequencing the genomes of 1000 actinobacteria strains.</title>
        <authorList>
            <person name="Klenk H.-P."/>
        </authorList>
    </citation>
    <scope>NUCLEOTIDE SEQUENCE</scope>
    <source>
        <strain evidence="2">DSM 43175</strain>
    </source>
</reference>
<dbReference type="Proteomes" id="UP000614047">
    <property type="component" value="Unassembled WGS sequence"/>
</dbReference>
<comment type="caution">
    <text evidence="2">The sequence shown here is derived from an EMBL/GenBank/DDBJ whole genome shotgun (WGS) entry which is preliminary data.</text>
</comment>
<keyword evidence="2" id="KW-0489">Methyltransferase</keyword>
<accession>A0A931DH73</accession>
<dbReference type="Gene3D" id="3.40.50.150">
    <property type="entry name" value="Vaccinia Virus protein VP39"/>
    <property type="match status" value="1"/>
</dbReference>
<dbReference type="PANTHER" id="PTHR34203">
    <property type="entry name" value="METHYLTRANSFERASE, FKBM FAMILY PROTEIN"/>
    <property type="match status" value="1"/>
</dbReference>
<dbReference type="AlphaFoldDB" id="A0A931DH73"/>
<evidence type="ECO:0000313" key="3">
    <source>
        <dbReference type="Proteomes" id="UP000614047"/>
    </source>
</evidence>